<dbReference type="PROSITE" id="PS51257">
    <property type="entry name" value="PROKAR_LIPOPROTEIN"/>
    <property type="match status" value="1"/>
</dbReference>
<name>A0A2I2K901_9ZZZZ</name>
<organism evidence="1">
    <name type="scientific">feces metagenome</name>
    <dbReference type="NCBI Taxonomy" id="1861841"/>
    <lineage>
        <taxon>unclassified sequences</taxon>
        <taxon>metagenomes</taxon>
        <taxon>organismal metagenomes</taxon>
    </lineage>
</organism>
<evidence type="ECO:0000313" key="1">
    <source>
        <dbReference type="EMBL" id="SJX74172.1"/>
    </source>
</evidence>
<sequence>MKKSILFITVVVIIAIFFSSCATIIGGANYYAKVQVPGYPNAQISVNGQYKGEGEALFEVKRKDADKLYITIQETNCEQETTIFTRKSFQGWSFVGSLLGWTTSIGAIPLPIGVLVDAFTGAWWGPDVREKGVVKLDYDNYLYSIGYNAMLFRQKSRFQFQ</sequence>
<dbReference type="AlphaFoldDB" id="A0A2I2K901"/>
<reference evidence="1" key="1">
    <citation type="submission" date="2017-02" db="EMBL/GenBank/DDBJ databases">
        <authorList>
            <person name="Peterson S.W."/>
        </authorList>
    </citation>
    <scope>NUCLEOTIDE SEQUENCE</scope>
</reference>
<proteinExistence type="predicted"/>
<dbReference type="EMBL" id="LT796702">
    <property type="protein sequence ID" value="SJX74172.1"/>
    <property type="molecule type" value="Genomic_DNA"/>
</dbReference>
<accession>A0A2I2K901</accession>
<evidence type="ECO:0008006" key="2">
    <source>
        <dbReference type="Google" id="ProtNLM"/>
    </source>
</evidence>
<protein>
    <recommendedName>
        <fullName evidence="2">PEGA domain-containing protein</fullName>
    </recommendedName>
</protein>
<reference evidence="1" key="2">
    <citation type="submission" date="2017-12" db="EMBL/GenBank/DDBJ databases">
        <title>Two new gene clusters involved in the degradation of lignocelluloses from the fecal microbiota of Tunisian dromedary.</title>
        <authorList>
            <person name="Rihab A."/>
            <person name="Elisabeth L."/>
            <person name="Gabrielle P.-V."/>
            <person name="Sahar T."/>
            <person name="Monia M."/>
            <person name="Fatma E."/>
            <person name="Samir B."/>
        </authorList>
    </citation>
    <scope>NUCLEOTIDE SEQUENCE</scope>
</reference>